<evidence type="ECO:0000313" key="2">
    <source>
        <dbReference type="Proteomes" id="UP001282474"/>
    </source>
</evidence>
<dbReference type="RefSeq" id="WP_045562148.1">
    <property type="nucleotide sequence ID" value="NZ_JABXWF010000027.1"/>
</dbReference>
<accession>A0ABU4N410</accession>
<comment type="caution">
    <text evidence="1">The sequence shown here is derived from an EMBL/GenBank/DDBJ whole genome shotgun (WGS) entry which is preliminary data.</text>
</comment>
<dbReference type="EMBL" id="JARAWJ010000083">
    <property type="protein sequence ID" value="MDX3044439.1"/>
    <property type="molecule type" value="Genomic_DNA"/>
</dbReference>
<evidence type="ECO:0000313" key="1">
    <source>
        <dbReference type="EMBL" id="MDX3044439.1"/>
    </source>
</evidence>
<evidence type="ECO:0008006" key="3">
    <source>
        <dbReference type="Google" id="ProtNLM"/>
    </source>
</evidence>
<dbReference type="Gene3D" id="3.90.180.10">
    <property type="entry name" value="Medium-chain alcohol dehydrogenases, catalytic domain"/>
    <property type="match status" value="1"/>
</dbReference>
<keyword evidence="2" id="KW-1185">Reference proteome</keyword>
<name>A0ABU4N410_9ACTN</name>
<organism evidence="1 2">
    <name type="scientific">Streptomyces caniscabiei</name>
    <dbReference type="NCBI Taxonomy" id="2746961"/>
    <lineage>
        <taxon>Bacteria</taxon>
        <taxon>Bacillati</taxon>
        <taxon>Actinomycetota</taxon>
        <taxon>Actinomycetes</taxon>
        <taxon>Kitasatosporales</taxon>
        <taxon>Streptomycetaceae</taxon>
        <taxon>Streptomyces</taxon>
    </lineage>
</organism>
<dbReference type="Proteomes" id="UP001282474">
    <property type="component" value="Unassembled WGS sequence"/>
</dbReference>
<sequence length="75" mass="8341">MDALVDTYLTMCSQQSVIGSGDYQLEDVATVMEIMESGRFDIESINTHEFPQDEIVRAIETAGDVHTALNVVVKY</sequence>
<protein>
    <recommendedName>
        <fullName evidence="3">Alcohol dehydrogenase</fullName>
    </recommendedName>
</protein>
<reference evidence="1 2" key="1">
    <citation type="journal article" date="2023" name="Microb. Genom.">
        <title>Mesoterricola silvestris gen. nov., sp. nov., Mesoterricola sediminis sp. nov., Geothrix oryzae sp. nov., Geothrix edaphica sp. nov., Geothrix rubra sp. nov., and Geothrix limicola sp. nov., six novel members of Acidobacteriota isolated from soils.</title>
        <authorList>
            <person name="Weisberg A.J."/>
            <person name="Pearce E."/>
            <person name="Kramer C.G."/>
            <person name="Chang J.H."/>
            <person name="Clarke C.R."/>
        </authorList>
    </citation>
    <scope>NUCLEOTIDE SEQUENCE [LARGE SCALE GENOMIC DNA]</scope>
    <source>
        <strain evidence="1 2">NE20-4-1</strain>
    </source>
</reference>
<proteinExistence type="predicted"/>
<gene>
    <name evidence="1" type="ORF">PV383_45870</name>
</gene>
<dbReference type="Gene3D" id="3.40.50.720">
    <property type="entry name" value="NAD(P)-binding Rossmann-like Domain"/>
    <property type="match status" value="1"/>
</dbReference>